<sequence>MRKMCANLDREDGLDTVLEVPVPELHQEPSSGHGRRRRRTVKAWVQSRMDQRHRQYGALPSQADVQLMLGVIGAPLVPQPVEARKAMAGEDIKEEPLEVSKAKYIVEQYVAASGGEPALSAATSMYAVGKVLMRTTKGQKLAKTGMGMVHGGGEIAGGFVVWQKRPEMWCVEMVVAGGTKMSAGSDGKVAWRQTPWQQAHASRGPPRPLRRCVQGLDPKSTANLFSTATWVGEKSIDGDDCFVLRVDADPLALRARSSTDVEVVRHAVWGYFSQRTGLLVRLEDSHLLRIRMQGGSSAETAYWETSMESAIGDYHAVDGINVAHAGRTVVSLSRFGSSANDQDDGGSEAHVLGKRTCTCMEETWSIEEVDFNIMGLSTECFLPPRDLVSCSSKTVEKEHCARLDHSCKKDDAVGTVPAAKSAVVGTCDPAALDVKNKNSDGRVRPATARKALVPSATGLTWFGTAKVVAVETVDTAAAE</sequence>
<accession>A0A811RY75</accession>
<organism evidence="1 2">
    <name type="scientific">Miscanthus lutarioriparius</name>
    <dbReference type="NCBI Taxonomy" id="422564"/>
    <lineage>
        <taxon>Eukaryota</taxon>
        <taxon>Viridiplantae</taxon>
        <taxon>Streptophyta</taxon>
        <taxon>Embryophyta</taxon>
        <taxon>Tracheophyta</taxon>
        <taxon>Spermatophyta</taxon>
        <taxon>Magnoliopsida</taxon>
        <taxon>Liliopsida</taxon>
        <taxon>Poales</taxon>
        <taxon>Poaceae</taxon>
        <taxon>PACMAD clade</taxon>
        <taxon>Panicoideae</taxon>
        <taxon>Andropogonodae</taxon>
        <taxon>Andropogoneae</taxon>
        <taxon>Saccharinae</taxon>
        <taxon>Miscanthus</taxon>
    </lineage>
</organism>
<evidence type="ECO:0000313" key="1">
    <source>
        <dbReference type="EMBL" id="CAD6334229.1"/>
    </source>
</evidence>
<reference evidence="1" key="1">
    <citation type="submission" date="2020-10" db="EMBL/GenBank/DDBJ databases">
        <authorList>
            <person name="Han B."/>
            <person name="Lu T."/>
            <person name="Zhao Q."/>
            <person name="Huang X."/>
            <person name="Zhao Y."/>
        </authorList>
    </citation>
    <scope>NUCLEOTIDE SEQUENCE</scope>
</reference>
<dbReference type="PANTHER" id="PTHR31300">
    <property type="entry name" value="LIPASE"/>
    <property type="match status" value="1"/>
</dbReference>
<dbReference type="InterPro" id="IPR006873">
    <property type="entry name" value="DUF620"/>
</dbReference>
<proteinExistence type="predicted"/>
<keyword evidence="2" id="KW-1185">Reference proteome</keyword>
<comment type="caution">
    <text evidence="1">The sequence shown here is derived from an EMBL/GenBank/DDBJ whole genome shotgun (WGS) entry which is preliminary data.</text>
</comment>
<name>A0A811RY75_9POAL</name>
<evidence type="ECO:0000313" key="2">
    <source>
        <dbReference type="Proteomes" id="UP000604825"/>
    </source>
</evidence>
<dbReference type="EMBL" id="CAJGYO010000017">
    <property type="protein sequence ID" value="CAD6334229.1"/>
    <property type="molecule type" value="Genomic_DNA"/>
</dbReference>
<gene>
    <name evidence="1" type="ORF">NCGR_LOCUS58327</name>
</gene>
<dbReference type="OrthoDB" id="1065010at2759"/>
<dbReference type="Pfam" id="PF04788">
    <property type="entry name" value="DUF620"/>
    <property type="match status" value="1"/>
</dbReference>
<dbReference type="AlphaFoldDB" id="A0A811RY75"/>
<dbReference type="PANTHER" id="PTHR31300:SF6">
    <property type="entry name" value="OS05G0252100 PROTEIN"/>
    <property type="match status" value="1"/>
</dbReference>
<dbReference type="Proteomes" id="UP000604825">
    <property type="component" value="Unassembled WGS sequence"/>
</dbReference>
<protein>
    <submittedName>
        <fullName evidence="1">Uncharacterized protein</fullName>
    </submittedName>
</protein>